<feature type="compositionally biased region" description="Basic and acidic residues" evidence="1">
    <location>
        <begin position="81"/>
        <end position="147"/>
    </location>
</feature>
<keyword evidence="3" id="KW-1185">Reference proteome</keyword>
<feature type="region of interest" description="Disordered" evidence="1">
    <location>
        <begin position="27"/>
        <end position="219"/>
    </location>
</feature>
<accession>A0A835VI25</accession>
<feature type="compositionally biased region" description="Basic and acidic residues" evidence="1">
    <location>
        <begin position="60"/>
        <end position="72"/>
    </location>
</feature>
<organism evidence="2 3">
    <name type="scientific">Vanilla planifolia</name>
    <name type="common">Vanilla</name>
    <dbReference type="NCBI Taxonomy" id="51239"/>
    <lineage>
        <taxon>Eukaryota</taxon>
        <taxon>Viridiplantae</taxon>
        <taxon>Streptophyta</taxon>
        <taxon>Embryophyta</taxon>
        <taxon>Tracheophyta</taxon>
        <taxon>Spermatophyta</taxon>
        <taxon>Magnoliopsida</taxon>
        <taxon>Liliopsida</taxon>
        <taxon>Asparagales</taxon>
        <taxon>Orchidaceae</taxon>
        <taxon>Vanilloideae</taxon>
        <taxon>Vanilleae</taxon>
        <taxon>Vanilla</taxon>
    </lineage>
</organism>
<dbReference type="AlphaFoldDB" id="A0A835VI25"/>
<feature type="compositionally biased region" description="Basic residues" evidence="1">
    <location>
        <begin position="49"/>
        <end position="58"/>
    </location>
</feature>
<feature type="compositionally biased region" description="Basic and acidic residues" evidence="1">
    <location>
        <begin position="168"/>
        <end position="219"/>
    </location>
</feature>
<sequence>MAIDAVVDQEGLKDVKVEEMCTMEYDRQSCASSSKTMGTLKGNGESKAKKLVLRKSLKKTTIEERKTKEAIEPKLNSKLANKHDDKMDWHTNTEVKDSDADSKSDSISDSDSKSDSKSDDDSKSDESKSDDDSKSEDSKSEDSKSDSSSKVGPKSGGKKNKKKKKRSQLKEEENSFKQDTSLREDEHMEVTDKNKDASKEEKLPAFGKDAMEEGTRDIN</sequence>
<evidence type="ECO:0000313" key="2">
    <source>
        <dbReference type="EMBL" id="KAG0497785.1"/>
    </source>
</evidence>
<evidence type="ECO:0000313" key="3">
    <source>
        <dbReference type="Proteomes" id="UP000636800"/>
    </source>
</evidence>
<dbReference type="OrthoDB" id="10253254at2759"/>
<name>A0A835VI25_VANPL</name>
<dbReference type="EMBL" id="JADCNL010000001">
    <property type="protein sequence ID" value="KAG0497785.1"/>
    <property type="molecule type" value="Genomic_DNA"/>
</dbReference>
<comment type="caution">
    <text evidence="2">The sequence shown here is derived from an EMBL/GenBank/DDBJ whole genome shotgun (WGS) entry which is preliminary data.</text>
</comment>
<gene>
    <name evidence="2" type="ORF">HPP92_002476</name>
</gene>
<reference evidence="2 3" key="1">
    <citation type="journal article" date="2020" name="Nat. Food">
        <title>A phased Vanilla planifolia genome enables genetic improvement of flavour and production.</title>
        <authorList>
            <person name="Hasing T."/>
            <person name="Tang H."/>
            <person name="Brym M."/>
            <person name="Khazi F."/>
            <person name="Huang T."/>
            <person name="Chambers A.H."/>
        </authorList>
    </citation>
    <scope>NUCLEOTIDE SEQUENCE [LARGE SCALE GENOMIC DNA]</scope>
    <source>
        <tissue evidence="2">Leaf</tissue>
    </source>
</reference>
<protein>
    <submittedName>
        <fullName evidence="2">Uncharacterized protein</fullName>
    </submittedName>
</protein>
<proteinExistence type="predicted"/>
<evidence type="ECO:0000256" key="1">
    <source>
        <dbReference type="SAM" id="MobiDB-lite"/>
    </source>
</evidence>
<feature type="compositionally biased region" description="Basic residues" evidence="1">
    <location>
        <begin position="156"/>
        <end position="167"/>
    </location>
</feature>
<dbReference type="Proteomes" id="UP000636800">
    <property type="component" value="Chromosome 1"/>
</dbReference>